<organism evidence="5 6">
    <name type="scientific">Eiseniibacteriota bacterium</name>
    <dbReference type="NCBI Taxonomy" id="2212470"/>
    <lineage>
        <taxon>Bacteria</taxon>
        <taxon>Candidatus Eiseniibacteriota</taxon>
    </lineage>
</organism>
<dbReference type="InterPro" id="IPR013517">
    <property type="entry name" value="FG-GAP"/>
</dbReference>
<feature type="domain" description="ASPIC/UnbV" evidence="3">
    <location>
        <begin position="1020"/>
        <end position="1085"/>
    </location>
</feature>
<dbReference type="AlphaFoldDB" id="A0A7Y2H440"/>
<comment type="caution">
    <text evidence="5">The sequence shown here is derived from an EMBL/GenBank/DDBJ whole genome shotgun (WGS) entry which is preliminary data.</text>
</comment>
<dbReference type="InterPro" id="IPR028994">
    <property type="entry name" value="Integrin_alpha_N"/>
</dbReference>
<keyword evidence="1" id="KW-0732">Signal</keyword>
<dbReference type="InterPro" id="IPR026444">
    <property type="entry name" value="Secre_tail"/>
</dbReference>
<feature type="domain" description="Peptidase C-terminal archaeal/bacterial" evidence="2">
    <location>
        <begin position="547"/>
        <end position="615"/>
    </location>
</feature>
<protein>
    <submittedName>
        <fullName evidence="5">T9SS type A sorting domain-containing protein</fullName>
    </submittedName>
</protein>
<proteinExistence type="predicted"/>
<name>A0A7Y2H440_UNCEI</name>
<dbReference type="SUPFAM" id="SSF69318">
    <property type="entry name" value="Integrin alpha N-terminal domain"/>
    <property type="match status" value="2"/>
</dbReference>
<accession>A0A7Y2H440</accession>
<evidence type="ECO:0000313" key="5">
    <source>
        <dbReference type="EMBL" id="NNF08422.1"/>
    </source>
</evidence>
<dbReference type="Pfam" id="PF07593">
    <property type="entry name" value="UnbV_ASPIC"/>
    <property type="match status" value="1"/>
</dbReference>
<sequence length="1200" mass="129124">MAPGKAASLTLRIKHRVPGTKVRVELEIPDGLEVIGALPSYHGILEENEEPTLSVSVVVPRGEAKKLQAIARVGPGGQKAYRVGASLMLGTVEPTPAQTMTVKSYDTRTVWEFEVPRRTEQDRIVFPPAQPGASSNLQSWEASRSGDALTVIGSFFYRDRIFDENGFVHSNNADNPLVPIRDALVELVLDGGVIDTGTTDEQGSYLMTVQNPQSGSYQVRVLSSRSAFAASPNGGAATLDVRVSSGNPALYSIITPAMANPGAGQTLDFGDRVAEPGGPGEAFNILDGLIESARTIQSVRGSLPTSSCRTYWNTSSGVGTFYARGTREIFLLDEEGYDDSVIIHEYGHYVASEFSKDNSPGGAHFIDDSAQDPRLSWSEGFASFWQSAVRKRIGADTPSWYVDTTGLNGEGQLFFSYDCEGPSVAVWGAASEVAVQGLLWDIIDGASTPDPSPGLDDDPLELSLAEIWEVLNGPMDVANNITIEDFWDGWFSPSVDNGFSEEMEETFGQLRVELFPDAFEDDDLPATATPLSLDGVSAHHTFYGSGDEDFHTVEVMAGDKMTVETLNLVGATDTILEVLDPSLITVGSNDNRPNDLSSSVSITAETGGIYTIKIRKGQGGSAQFTLYGSYDVRAVKGIPNAVQLEIPNTTSLENTGFGVGAAFADYNNDDYIDAFVVNNSAGGSPGDRDALFQNLQNGTFANATLSAGLGSREGGIGAAWGDFNNDGNADIFVTDHGLYQNLNGSVFQDITDGSNVDDIGREFDAAWVDADLDGLLDLSVVNRTGPSALWHNNGDGTFTDIADQTGFNFPETEENAYGGMWGDFNNDMLPDLFMTFLGERGHALFKNLGSNQFEEVTVSAGVSSTSSAIGATWADVNNDGWLDIYVTASGNNKLYINQGDETFFDDADRFGVNDGNASRGAGFADYDLDGDLDLYVVNFNGTNALYENLGNSMLKTSRAALFGLGHACTWGDYDNDGDPDLYIARQNEANVIYRNSLNNGEGARPYLKVKLEGVLSNRDGIGAKITVYSGDTVTVREAGTTTGWASRSRTPELFGFAEGESVDSLRVDWPSGAFNKIQNPTLDEMITIVEDTTTPVIPNDQPGTANLLLGPAFPNPFYGTTTVRYTLNEASYVRLQIFDLQGRPIRTLVDRQMPEGDHVAGWDGVDDMGRAASPGVYFYRAETPDSGQLPQVRKLVLLSN</sequence>
<dbReference type="Pfam" id="PF04151">
    <property type="entry name" value="PPC"/>
    <property type="match status" value="1"/>
</dbReference>
<evidence type="ECO:0000259" key="4">
    <source>
        <dbReference type="Pfam" id="PF13860"/>
    </source>
</evidence>
<dbReference type="PANTHER" id="PTHR16026">
    <property type="entry name" value="CARTILAGE ACIDIC PROTEIN 1"/>
    <property type="match status" value="1"/>
</dbReference>
<dbReference type="Gene3D" id="2.130.10.130">
    <property type="entry name" value="Integrin alpha, N-terminal"/>
    <property type="match status" value="1"/>
</dbReference>
<dbReference type="InterPro" id="IPR027039">
    <property type="entry name" value="Crtac1"/>
</dbReference>
<evidence type="ECO:0000259" key="3">
    <source>
        <dbReference type="Pfam" id="PF07593"/>
    </source>
</evidence>
<evidence type="ECO:0000256" key="1">
    <source>
        <dbReference type="ARBA" id="ARBA00022729"/>
    </source>
</evidence>
<dbReference type="Proteomes" id="UP000547674">
    <property type="component" value="Unassembled WGS sequence"/>
</dbReference>
<evidence type="ECO:0000313" key="6">
    <source>
        <dbReference type="Proteomes" id="UP000547674"/>
    </source>
</evidence>
<dbReference type="EMBL" id="JABDJR010000675">
    <property type="protein sequence ID" value="NNF08422.1"/>
    <property type="molecule type" value="Genomic_DNA"/>
</dbReference>
<dbReference type="Pfam" id="PF13517">
    <property type="entry name" value="FG-GAP_3"/>
    <property type="match status" value="3"/>
</dbReference>
<reference evidence="5 6" key="1">
    <citation type="submission" date="2020-03" db="EMBL/GenBank/DDBJ databases">
        <title>Metabolic flexibility allows generalist bacteria to become dominant in a frequently disturbed ecosystem.</title>
        <authorList>
            <person name="Chen Y.-J."/>
            <person name="Leung P.M."/>
            <person name="Bay S.K."/>
            <person name="Hugenholtz P."/>
            <person name="Kessler A.J."/>
            <person name="Shelley G."/>
            <person name="Waite D.W."/>
            <person name="Cook P.L."/>
            <person name="Greening C."/>
        </authorList>
    </citation>
    <scope>NUCLEOTIDE SEQUENCE [LARGE SCALE GENOMIC DNA]</scope>
    <source>
        <strain evidence="5">SS_bin_28</strain>
    </source>
</reference>
<dbReference type="Gene3D" id="2.60.40.4070">
    <property type="match status" value="1"/>
</dbReference>
<feature type="domain" description="FlgD/Vpr Ig-like" evidence="4">
    <location>
        <begin position="1121"/>
        <end position="1183"/>
    </location>
</feature>
<dbReference type="NCBIfam" id="TIGR04183">
    <property type="entry name" value="Por_Secre_tail"/>
    <property type="match status" value="1"/>
</dbReference>
<evidence type="ECO:0000259" key="2">
    <source>
        <dbReference type="Pfam" id="PF04151"/>
    </source>
</evidence>
<dbReference type="InterPro" id="IPR025965">
    <property type="entry name" value="FlgD/Vpr_Ig-like"/>
</dbReference>
<dbReference type="InterPro" id="IPR011519">
    <property type="entry name" value="UnbV_ASPIC"/>
</dbReference>
<gene>
    <name evidence="5" type="ORF">HKN21_16800</name>
</gene>
<dbReference type="Gene3D" id="2.60.120.380">
    <property type="match status" value="1"/>
</dbReference>
<dbReference type="PANTHER" id="PTHR16026:SF0">
    <property type="entry name" value="CARTILAGE ACIDIC PROTEIN 1"/>
    <property type="match status" value="1"/>
</dbReference>
<dbReference type="Pfam" id="PF13860">
    <property type="entry name" value="FlgD_ig"/>
    <property type="match status" value="1"/>
</dbReference>
<dbReference type="InterPro" id="IPR007280">
    <property type="entry name" value="Peptidase_C_arc/bac"/>
</dbReference>